<protein>
    <submittedName>
        <fullName evidence="6">Methyl-accepting chemotaxis protein</fullName>
    </submittedName>
</protein>
<accession>A0A1W1VFP6</accession>
<dbReference type="Pfam" id="PF07700">
    <property type="entry name" value="HNOB"/>
    <property type="match status" value="1"/>
</dbReference>
<dbReference type="GO" id="GO:0007165">
    <property type="term" value="P:signal transduction"/>
    <property type="evidence" value="ECO:0007669"/>
    <property type="project" value="UniProtKB-KW"/>
</dbReference>
<dbReference type="InterPro" id="IPR011644">
    <property type="entry name" value="Heme_NO-bd"/>
</dbReference>
<dbReference type="GO" id="GO:0020037">
    <property type="term" value="F:heme binding"/>
    <property type="evidence" value="ECO:0007669"/>
    <property type="project" value="InterPro"/>
</dbReference>
<dbReference type="OrthoDB" id="9816519at2"/>
<keyword evidence="1 3" id="KW-0807">Transducer</keyword>
<dbReference type="SUPFAM" id="SSF111126">
    <property type="entry name" value="Ligand-binding domain in the NO signalling and Golgi transport"/>
    <property type="match status" value="1"/>
</dbReference>
<feature type="domain" description="Methyl-accepting transducer" evidence="5">
    <location>
        <begin position="315"/>
        <end position="572"/>
    </location>
</feature>
<proteinExistence type="inferred from homology"/>
<evidence type="ECO:0000256" key="2">
    <source>
        <dbReference type="ARBA" id="ARBA00029447"/>
    </source>
</evidence>
<dbReference type="Gene3D" id="3.90.1520.10">
    <property type="entry name" value="H-NOX domain"/>
    <property type="match status" value="1"/>
</dbReference>
<keyword evidence="4" id="KW-0175">Coiled coil</keyword>
<dbReference type="PANTHER" id="PTHR32089">
    <property type="entry name" value="METHYL-ACCEPTING CHEMOTAXIS PROTEIN MCPB"/>
    <property type="match status" value="1"/>
</dbReference>
<dbReference type="Proteomes" id="UP000192731">
    <property type="component" value="Unassembled WGS sequence"/>
</dbReference>
<dbReference type="GO" id="GO:0006935">
    <property type="term" value="P:chemotaxis"/>
    <property type="evidence" value="ECO:0007669"/>
    <property type="project" value="InterPro"/>
</dbReference>
<comment type="similarity">
    <text evidence="2">Belongs to the methyl-accepting chemotaxis (MCP) protein family.</text>
</comment>
<evidence type="ECO:0000256" key="4">
    <source>
        <dbReference type="SAM" id="Coils"/>
    </source>
</evidence>
<evidence type="ECO:0000259" key="5">
    <source>
        <dbReference type="PROSITE" id="PS50111"/>
    </source>
</evidence>
<feature type="coiled-coil region" evidence="4">
    <location>
        <begin position="456"/>
        <end position="518"/>
    </location>
</feature>
<dbReference type="GO" id="GO:0016020">
    <property type="term" value="C:membrane"/>
    <property type="evidence" value="ECO:0007669"/>
    <property type="project" value="InterPro"/>
</dbReference>
<dbReference type="STRING" id="656914.SAMN00017405_1929"/>
<dbReference type="SMART" id="SM00283">
    <property type="entry name" value="MA"/>
    <property type="match status" value="1"/>
</dbReference>
<feature type="coiled-coil region" evidence="4">
    <location>
        <begin position="341"/>
        <end position="375"/>
    </location>
</feature>
<keyword evidence="7" id="KW-1185">Reference proteome</keyword>
<organism evidence="6 7">
    <name type="scientific">Desulfonispora thiosulfatigenes DSM 11270</name>
    <dbReference type="NCBI Taxonomy" id="656914"/>
    <lineage>
        <taxon>Bacteria</taxon>
        <taxon>Bacillati</taxon>
        <taxon>Bacillota</taxon>
        <taxon>Clostridia</taxon>
        <taxon>Eubacteriales</taxon>
        <taxon>Peptococcaceae</taxon>
        <taxon>Desulfonispora</taxon>
    </lineage>
</organism>
<dbReference type="GO" id="GO:0004888">
    <property type="term" value="F:transmembrane signaling receptor activity"/>
    <property type="evidence" value="ECO:0007669"/>
    <property type="project" value="InterPro"/>
</dbReference>
<dbReference type="InterPro" id="IPR038158">
    <property type="entry name" value="H-NOX_domain_sf"/>
</dbReference>
<evidence type="ECO:0000313" key="6">
    <source>
        <dbReference type="EMBL" id="SMB92229.1"/>
    </source>
</evidence>
<name>A0A1W1VFP6_DESTI</name>
<sequence>MKGSVVGTWINSLQSFFGNKLVDEVLKENNWEPDRIISPTEDIADNEAFNIISLISKKVNKTKAEIWRQIGKQNIYSFESWFPSYFDRPSLKDFLLAMDEIHRQLTKKIPGATPPRLIATEVSPKQIEITYISKRGLFDYFLGLLEGSAEYFKEKLDVTILDKGIKDNKHFIKVSLILEKGEQTTENYNLTKRLSLGIKELPLKIAVSTGLISLPLIALGTGSFSFKTILLSLVIFLASFGVSNVMLKPLKSLQEQIKNMENSDFSKRKLVITNDSLEIINSQLNTLQENIQKDFLFLKGGTDDLHSFTKKFSDIASQMEQVSDTIQGVVQQVAEGAVYQAEETEKSVSTLTENIENLNQIAEEELKSKEQLETAIVNIKTSYVEVQKVANLLLQTKDEYQIVNKQGTDLSERVHNIMGIATTVESIADQTNLLALNAAIEAARAGEHGRGFAVVAEEIRKLADDVKRAVQTINENLQYFITEVAKLVSNVQEQFIHLENSNQNLEKAVKDNTESTEQITNVSNTIVSLVDKLAKETEDISQMFQNIHTLAAIAEENSASSEEMSANVMNYSEKLKDLTSYIHQLEGLTSGFRDELKKYKI</sequence>
<dbReference type="RefSeq" id="WP_084053556.1">
    <property type="nucleotide sequence ID" value="NZ_FWWT01000020.1"/>
</dbReference>
<evidence type="ECO:0000256" key="3">
    <source>
        <dbReference type="PROSITE-ProRule" id="PRU00284"/>
    </source>
</evidence>
<dbReference type="InterPro" id="IPR024096">
    <property type="entry name" value="NO_sig/Golgi_transp_ligand-bd"/>
</dbReference>
<dbReference type="PRINTS" id="PR00260">
    <property type="entry name" value="CHEMTRNSDUCR"/>
</dbReference>
<dbReference type="EMBL" id="FWWT01000020">
    <property type="protein sequence ID" value="SMB92229.1"/>
    <property type="molecule type" value="Genomic_DNA"/>
</dbReference>
<evidence type="ECO:0000313" key="7">
    <source>
        <dbReference type="Proteomes" id="UP000192731"/>
    </source>
</evidence>
<gene>
    <name evidence="6" type="ORF">SAMN00017405_1929</name>
</gene>
<dbReference type="SUPFAM" id="SSF58104">
    <property type="entry name" value="Methyl-accepting chemotaxis protein (MCP) signaling domain"/>
    <property type="match status" value="1"/>
</dbReference>
<dbReference type="Pfam" id="PF00015">
    <property type="entry name" value="MCPsignal"/>
    <property type="match status" value="1"/>
</dbReference>
<dbReference type="InterPro" id="IPR004089">
    <property type="entry name" value="MCPsignal_dom"/>
</dbReference>
<dbReference type="InterPro" id="IPR004090">
    <property type="entry name" value="Chemotax_Me-accpt_rcpt"/>
</dbReference>
<reference evidence="6 7" key="1">
    <citation type="submission" date="2017-04" db="EMBL/GenBank/DDBJ databases">
        <authorList>
            <person name="Afonso C.L."/>
            <person name="Miller P.J."/>
            <person name="Scott M.A."/>
            <person name="Spackman E."/>
            <person name="Goraichik I."/>
            <person name="Dimitrov K.M."/>
            <person name="Suarez D.L."/>
            <person name="Swayne D.E."/>
        </authorList>
    </citation>
    <scope>NUCLEOTIDE SEQUENCE [LARGE SCALE GENOMIC DNA]</scope>
    <source>
        <strain evidence="6 7">DSM 11270</strain>
    </source>
</reference>
<dbReference type="Gene3D" id="1.10.287.950">
    <property type="entry name" value="Methyl-accepting chemotaxis protein"/>
    <property type="match status" value="1"/>
</dbReference>
<evidence type="ECO:0000256" key="1">
    <source>
        <dbReference type="ARBA" id="ARBA00023224"/>
    </source>
</evidence>
<dbReference type="AlphaFoldDB" id="A0A1W1VFP6"/>
<dbReference type="PROSITE" id="PS50111">
    <property type="entry name" value="CHEMOTAXIS_TRANSDUC_2"/>
    <property type="match status" value="1"/>
</dbReference>
<dbReference type="PANTHER" id="PTHR32089:SF112">
    <property type="entry name" value="LYSOZYME-LIKE PROTEIN-RELATED"/>
    <property type="match status" value="1"/>
</dbReference>